<evidence type="ECO:0000313" key="4">
    <source>
        <dbReference type="Proteomes" id="UP001147752"/>
    </source>
</evidence>
<comment type="caution">
    <text evidence="3">The sequence shown here is derived from an EMBL/GenBank/DDBJ whole genome shotgun (WGS) entry which is preliminary data.</text>
</comment>
<feature type="region of interest" description="Disordered" evidence="1">
    <location>
        <begin position="1"/>
        <end position="20"/>
    </location>
</feature>
<dbReference type="OrthoDB" id="10617566at2759"/>
<name>A0A9W9VI20_9EURO</name>
<organism evidence="3 4">
    <name type="scientific">Penicillium concentricum</name>
    <dbReference type="NCBI Taxonomy" id="293559"/>
    <lineage>
        <taxon>Eukaryota</taxon>
        <taxon>Fungi</taxon>
        <taxon>Dikarya</taxon>
        <taxon>Ascomycota</taxon>
        <taxon>Pezizomycotina</taxon>
        <taxon>Eurotiomycetes</taxon>
        <taxon>Eurotiomycetidae</taxon>
        <taxon>Eurotiales</taxon>
        <taxon>Aspergillaceae</taxon>
        <taxon>Penicillium</taxon>
    </lineage>
</organism>
<dbReference type="GeneID" id="81457501"/>
<dbReference type="EMBL" id="JAPZBT010000001">
    <property type="protein sequence ID" value="KAJ5382677.1"/>
    <property type="molecule type" value="Genomic_DNA"/>
</dbReference>
<feature type="transmembrane region" description="Helical" evidence="2">
    <location>
        <begin position="28"/>
        <end position="47"/>
    </location>
</feature>
<protein>
    <submittedName>
        <fullName evidence="3">Uncharacterized protein</fullName>
    </submittedName>
</protein>
<gene>
    <name evidence="3" type="ORF">N7517_000588</name>
</gene>
<reference evidence="3" key="1">
    <citation type="submission" date="2022-12" db="EMBL/GenBank/DDBJ databases">
        <authorList>
            <person name="Petersen C."/>
        </authorList>
    </citation>
    <scope>NUCLEOTIDE SEQUENCE</scope>
    <source>
        <strain evidence="3">IBT 3081</strain>
    </source>
</reference>
<keyword evidence="2" id="KW-1133">Transmembrane helix</keyword>
<evidence type="ECO:0000256" key="2">
    <source>
        <dbReference type="SAM" id="Phobius"/>
    </source>
</evidence>
<dbReference type="Proteomes" id="UP001147752">
    <property type="component" value="Unassembled WGS sequence"/>
</dbReference>
<reference evidence="3" key="2">
    <citation type="journal article" date="2023" name="IMA Fungus">
        <title>Comparative genomic study of the Penicillium genus elucidates a diverse pangenome and 15 lateral gene transfer events.</title>
        <authorList>
            <person name="Petersen C."/>
            <person name="Sorensen T."/>
            <person name="Nielsen M.R."/>
            <person name="Sondergaard T.E."/>
            <person name="Sorensen J.L."/>
            <person name="Fitzpatrick D.A."/>
            <person name="Frisvad J.C."/>
            <person name="Nielsen K.L."/>
        </authorList>
    </citation>
    <scope>NUCLEOTIDE SEQUENCE</scope>
    <source>
        <strain evidence="3">IBT 3081</strain>
    </source>
</reference>
<proteinExistence type="predicted"/>
<accession>A0A9W9VI20</accession>
<keyword evidence="2" id="KW-0472">Membrane</keyword>
<dbReference type="AlphaFoldDB" id="A0A9W9VI20"/>
<evidence type="ECO:0000256" key="1">
    <source>
        <dbReference type="SAM" id="MobiDB-lite"/>
    </source>
</evidence>
<dbReference type="RefSeq" id="XP_056582453.1">
    <property type="nucleotide sequence ID" value="XM_056718318.1"/>
</dbReference>
<keyword evidence="2" id="KW-0812">Transmembrane</keyword>
<sequence>MSPIPHLIQTPQSNEGALRTRSDGSPDIVFFVALSPLVSLWGYYTFWGNTYAHRVWIVSETLCRAIYGAGCLMITGVKKLCHLIAVRKAAPQVTASE</sequence>
<evidence type="ECO:0000313" key="3">
    <source>
        <dbReference type="EMBL" id="KAJ5382677.1"/>
    </source>
</evidence>
<keyword evidence="4" id="KW-1185">Reference proteome</keyword>